<protein>
    <submittedName>
        <fullName evidence="3">Uncharacterized protein</fullName>
    </submittedName>
</protein>
<keyword evidence="2" id="KW-0812">Transmembrane</keyword>
<evidence type="ECO:0000313" key="4">
    <source>
        <dbReference type="Proteomes" id="UP000681340"/>
    </source>
</evidence>
<dbReference type="Proteomes" id="UP000681340">
    <property type="component" value="Unassembled WGS sequence"/>
</dbReference>
<reference evidence="3" key="1">
    <citation type="submission" date="2021-03" db="EMBL/GenBank/DDBJ databases">
        <title>Whole genome shotgun sequence of Actinoplanes auranticolor NBRC 12245.</title>
        <authorList>
            <person name="Komaki H."/>
            <person name="Tamura T."/>
        </authorList>
    </citation>
    <scope>NUCLEOTIDE SEQUENCE</scope>
    <source>
        <strain evidence="3">NBRC 12245</strain>
    </source>
</reference>
<evidence type="ECO:0000256" key="2">
    <source>
        <dbReference type="SAM" id="Phobius"/>
    </source>
</evidence>
<organism evidence="3 4">
    <name type="scientific">Actinoplanes auranticolor</name>
    <dbReference type="NCBI Taxonomy" id="47988"/>
    <lineage>
        <taxon>Bacteria</taxon>
        <taxon>Bacillati</taxon>
        <taxon>Actinomycetota</taxon>
        <taxon>Actinomycetes</taxon>
        <taxon>Micromonosporales</taxon>
        <taxon>Micromonosporaceae</taxon>
        <taxon>Actinoplanes</taxon>
    </lineage>
</organism>
<keyword evidence="2" id="KW-1133">Transmembrane helix</keyword>
<gene>
    <name evidence="3" type="ORF">Aau02nite_35560</name>
</gene>
<evidence type="ECO:0000256" key="1">
    <source>
        <dbReference type="SAM" id="MobiDB-lite"/>
    </source>
</evidence>
<keyword evidence="4" id="KW-1185">Reference proteome</keyword>
<feature type="region of interest" description="Disordered" evidence="1">
    <location>
        <begin position="43"/>
        <end position="89"/>
    </location>
</feature>
<dbReference type="AlphaFoldDB" id="A0A919VMQ7"/>
<name>A0A919VMQ7_9ACTN</name>
<keyword evidence="2" id="KW-0472">Membrane</keyword>
<dbReference type="EMBL" id="BOQL01000026">
    <property type="protein sequence ID" value="GIM69300.1"/>
    <property type="molecule type" value="Genomic_DNA"/>
</dbReference>
<evidence type="ECO:0000313" key="3">
    <source>
        <dbReference type="EMBL" id="GIM69300.1"/>
    </source>
</evidence>
<accession>A0A919VMQ7</accession>
<proteinExistence type="predicted"/>
<sequence>MAEDVEPLNRSGTFSGRRRLAAVLGAAAVVLAVGVPVALAGRPSSGPSAPGAGGPPSPPPVVEQSAGAPLGTPVPGQVKGHPDDDGCPVTAPRLLEVLRASDRYQHLAATGGLGDVDCYDSYALARTRSGDADPATVVFRYSQLTETWQAVAGACADVPEAVRAHLRRCR</sequence>
<dbReference type="RefSeq" id="WP_212989501.1">
    <property type="nucleotide sequence ID" value="NZ_BAABEA010000008.1"/>
</dbReference>
<feature type="transmembrane region" description="Helical" evidence="2">
    <location>
        <begin position="20"/>
        <end position="39"/>
    </location>
</feature>
<comment type="caution">
    <text evidence="3">The sequence shown here is derived from an EMBL/GenBank/DDBJ whole genome shotgun (WGS) entry which is preliminary data.</text>
</comment>